<dbReference type="GeneID" id="87862894"/>
<reference evidence="2" key="2">
    <citation type="submission" date="2023-06" db="EMBL/GenBank/DDBJ databases">
        <authorList>
            <consortium name="Lawrence Berkeley National Laboratory"/>
            <person name="Haridas S."/>
            <person name="Hensen N."/>
            <person name="Bonometti L."/>
            <person name="Westerberg I."/>
            <person name="Brannstrom I.O."/>
            <person name="Guillou S."/>
            <person name="Cros-Aarteil S."/>
            <person name="Calhoun S."/>
            <person name="Kuo A."/>
            <person name="Mondo S."/>
            <person name="Pangilinan J."/>
            <person name="Riley R."/>
            <person name="Labutti K."/>
            <person name="Andreopoulos B."/>
            <person name="Lipzen A."/>
            <person name="Chen C."/>
            <person name="Yanf M."/>
            <person name="Daum C."/>
            <person name="Ng V."/>
            <person name="Clum A."/>
            <person name="Steindorff A."/>
            <person name="Ohm R."/>
            <person name="Martin F."/>
            <person name="Silar P."/>
            <person name="Natvig D."/>
            <person name="Lalanne C."/>
            <person name="Gautier V."/>
            <person name="Ament-Velasquez S.L."/>
            <person name="Kruys A."/>
            <person name="Hutchinson M.I."/>
            <person name="Powell A.J."/>
            <person name="Barry K."/>
            <person name="Miller A.N."/>
            <person name="Grigoriev I.V."/>
            <person name="Debuchy R."/>
            <person name="Gladieux P."/>
            <person name="Thoren M.H."/>
            <person name="Johannesson H."/>
        </authorList>
    </citation>
    <scope>NUCLEOTIDE SEQUENCE</scope>
    <source>
        <strain evidence="2">CBS 560.94</strain>
    </source>
</reference>
<evidence type="ECO:0000313" key="2">
    <source>
        <dbReference type="EMBL" id="KAK3355344.1"/>
    </source>
</evidence>
<name>A0AAE0JQU5_9PEZI</name>
<keyword evidence="1" id="KW-1133">Transmembrane helix</keyword>
<accession>A0AAE0JQU5</accession>
<comment type="caution">
    <text evidence="2">The sequence shown here is derived from an EMBL/GenBank/DDBJ whole genome shotgun (WGS) entry which is preliminary data.</text>
</comment>
<sequence>MQQISYSSSAEVACFSLRSWNLESSFAKEGREAGEREDHPRIPRKMRRHYNLSSNAAHLVSLSAHFPPAGILYHLPILFSPIVYLSQELGLVPSRFVNFLFLFTFCRLYNISFLDI</sequence>
<keyword evidence="1" id="KW-0812">Transmembrane</keyword>
<evidence type="ECO:0000313" key="3">
    <source>
        <dbReference type="Proteomes" id="UP001278500"/>
    </source>
</evidence>
<dbReference type="Proteomes" id="UP001278500">
    <property type="component" value="Unassembled WGS sequence"/>
</dbReference>
<proteinExistence type="predicted"/>
<organism evidence="2 3">
    <name type="scientific">Neurospora tetraspora</name>
    <dbReference type="NCBI Taxonomy" id="94610"/>
    <lineage>
        <taxon>Eukaryota</taxon>
        <taxon>Fungi</taxon>
        <taxon>Dikarya</taxon>
        <taxon>Ascomycota</taxon>
        <taxon>Pezizomycotina</taxon>
        <taxon>Sordariomycetes</taxon>
        <taxon>Sordariomycetidae</taxon>
        <taxon>Sordariales</taxon>
        <taxon>Sordariaceae</taxon>
        <taxon>Neurospora</taxon>
    </lineage>
</organism>
<evidence type="ECO:0000256" key="1">
    <source>
        <dbReference type="SAM" id="Phobius"/>
    </source>
</evidence>
<protein>
    <submittedName>
        <fullName evidence="2">Uncharacterized protein</fullName>
    </submittedName>
</protein>
<gene>
    <name evidence="2" type="ORF">B0H65DRAFT_44536</name>
</gene>
<feature type="transmembrane region" description="Helical" evidence="1">
    <location>
        <begin position="56"/>
        <end position="76"/>
    </location>
</feature>
<reference evidence="2" key="1">
    <citation type="journal article" date="2023" name="Mol. Phylogenet. Evol.">
        <title>Genome-scale phylogeny and comparative genomics of the fungal order Sordariales.</title>
        <authorList>
            <person name="Hensen N."/>
            <person name="Bonometti L."/>
            <person name="Westerberg I."/>
            <person name="Brannstrom I.O."/>
            <person name="Guillou S."/>
            <person name="Cros-Aarteil S."/>
            <person name="Calhoun S."/>
            <person name="Haridas S."/>
            <person name="Kuo A."/>
            <person name="Mondo S."/>
            <person name="Pangilinan J."/>
            <person name="Riley R."/>
            <person name="LaButti K."/>
            <person name="Andreopoulos B."/>
            <person name="Lipzen A."/>
            <person name="Chen C."/>
            <person name="Yan M."/>
            <person name="Daum C."/>
            <person name="Ng V."/>
            <person name="Clum A."/>
            <person name="Steindorff A."/>
            <person name="Ohm R.A."/>
            <person name="Martin F."/>
            <person name="Silar P."/>
            <person name="Natvig D.O."/>
            <person name="Lalanne C."/>
            <person name="Gautier V."/>
            <person name="Ament-Velasquez S.L."/>
            <person name="Kruys A."/>
            <person name="Hutchinson M.I."/>
            <person name="Powell A.J."/>
            <person name="Barry K."/>
            <person name="Miller A.N."/>
            <person name="Grigoriev I.V."/>
            <person name="Debuchy R."/>
            <person name="Gladieux P."/>
            <person name="Hiltunen Thoren M."/>
            <person name="Johannesson H."/>
        </authorList>
    </citation>
    <scope>NUCLEOTIDE SEQUENCE</scope>
    <source>
        <strain evidence="2">CBS 560.94</strain>
    </source>
</reference>
<dbReference type="AlphaFoldDB" id="A0AAE0JQU5"/>
<dbReference type="RefSeq" id="XP_062686722.1">
    <property type="nucleotide sequence ID" value="XM_062825740.1"/>
</dbReference>
<keyword evidence="3" id="KW-1185">Reference proteome</keyword>
<keyword evidence="1" id="KW-0472">Membrane</keyword>
<feature type="transmembrane region" description="Helical" evidence="1">
    <location>
        <begin position="96"/>
        <end position="114"/>
    </location>
</feature>
<dbReference type="EMBL" id="JAUEPP010000001">
    <property type="protein sequence ID" value="KAK3355344.1"/>
    <property type="molecule type" value="Genomic_DNA"/>
</dbReference>